<reference evidence="2 3" key="1">
    <citation type="submission" date="2024-08" db="EMBL/GenBank/DDBJ databases">
        <title>Insights into the chromosomal genome structure of Flemingia macrophylla.</title>
        <authorList>
            <person name="Ding Y."/>
            <person name="Zhao Y."/>
            <person name="Bi W."/>
            <person name="Wu M."/>
            <person name="Zhao G."/>
            <person name="Gong Y."/>
            <person name="Li W."/>
            <person name="Zhang P."/>
        </authorList>
    </citation>
    <scope>NUCLEOTIDE SEQUENCE [LARGE SCALE GENOMIC DNA]</scope>
    <source>
        <strain evidence="2">DYQJB</strain>
        <tissue evidence="2">Leaf</tissue>
    </source>
</reference>
<sequence length="1599" mass="180989">MRTRFLNNDYFALPPSQTTAFLHLPVPRLPPPPPSAVHDHLRFDPPLHLSLHLHPFAVDAALSAFLSAVLPHRIRIHCRDLTVSAAETRNRNPEAEVIFEDRVSEADIKFSNERKTIALRDKNDVVYETIQFETPELDAFLENACVTETERMQMLSRLPEVENSMEMLKPESSKQYPYEALESISLVEDIISEYLIGENAYCLEDHISVRHPPRCDQNKFVILEVDVESLGIPTCLSSVEIVDSYFENIRSQNNGERYQSVKEGKELLGSVKYNMSEFVSDECVLKKSLELSDMFPERDFMNMLETEHVEGNTGLQRTLLDNRDLLVNLVTFQEFVFLDEDLMQTFEALYASKVSDDLVTNDWMFKKEFNFKNFDELIVSNEMALTDDKFKSLPVPVISDHKKMITLHDIIGEQFSSLKTRPLSASDGIYLNWDLLEEDKCNCKISNWYQNILAKIHLNNQDFGRTSFDDGKLVYDLVLCDDTIDECDIKQNEELQKLLSDCVPLLDNHPEKIASNKILEHVSSKQGSREQLPDGKAERASLLFKSMSEISNFDYFLNPQKATVNENVNFAVESTNANVSIPKVTPTELKVGTQSEGFHTVLHRVKLSDNIVALAGYFEKSYLAILHSDTEMTKTLNSDIEYLKLLGLPKHKLIEYHANGNNMAFFLLCAIKQAAWYLCFYGLPPAFLYLDKLCQNLDYLKSRLGFLQSLINDEKGKVDNNVTMAHPSLTIVKEILQSYINRGSLKTLIVVEELFWCSLKNLLLSMGLSFSEANDSYRNQPYANTVAEETDSKMKELLIADCLLISHKNVSPIFPFNKFDIILEYGGSYRSSRIFKLSQNSVGLPHLHFLRVELDGHVALKALCEGVEMHPSTQTLKESETRLLFNHKESMMNQNLDRLLNFFPLEQSYGKRSSKVPPKLDNLGPLIPAVKTEHCHGSTEVFPGTVIIVNTQNVDKEMVMSRRNSYQSILAMEKEGIQVVERDLDLPADIILSSAICLAWYDSTNLGKKATPATEASSSLPLYIDNIATDVLTLLSFYFRGCFLVFEGEFNFLSTVMESSDGLYAAAASLGIDLQLFFSNSPELTNEIMVSCIKSATNVTRGLYPKMPDSVTLAESFLSEFPGINPLTAHSILSSGVMLNEFLEWSHEQRMRVLEKYHVPEESISLFSVFCRYGEREDSKSIMTDCSSSVSSGLDSDRCLYQVENERKRKNLASSHEIDELYFDELWQFDTLKQVAETVPDSSTLPKPSDLGVSKSVGRSSDITSSEFFGQKQSTSAATVRNLSGVSYSSGNCKAPQKLEQFKQPSLSLKNKDLAQNEILDTPLMGKSVNWHSLGNSEKLHEDIRGEVVDLTVSPLFDKSFAIPDFTSSRTETVKDQMRKNKISRKLSFGNSSQPDTNSSKIWRSLKDTRGKVDDYPEPDFGEDVFSLDFKPRENIGLTQPTMRSMEELPFKEEMPHLGETPLSSALRSTSLLNNSPWTIEFINKVKEKSKLRQKSLSCENTGPYFGCPGSMYSASKRRSPSLIDFFKYQPNRTSGNVPEQKRQKQSGPSSNSVKKGRYSTSSWTPNDKKSTRILTFGRNGSGGQTRLVWSDKKNPYQE</sequence>
<feature type="region of interest" description="Disordered" evidence="1">
    <location>
        <begin position="1531"/>
        <end position="1599"/>
    </location>
</feature>
<dbReference type="InterPro" id="IPR038824">
    <property type="entry name" value="SHOC1-like"/>
</dbReference>
<accession>A0ABD1MFW1</accession>
<keyword evidence="3" id="KW-1185">Reference proteome</keyword>
<feature type="compositionally biased region" description="Polar residues" evidence="1">
    <location>
        <begin position="1546"/>
        <end position="1566"/>
    </location>
</feature>
<dbReference type="Proteomes" id="UP001603857">
    <property type="component" value="Unassembled WGS sequence"/>
</dbReference>
<comment type="caution">
    <text evidence="2">The sequence shown here is derived from an EMBL/GenBank/DDBJ whole genome shotgun (WGS) entry which is preliminary data.</text>
</comment>
<feature type="region of interest" description="Disordered" evidence="1">
    <location>
        <begin position="1372"/>
        <end position="1402"/>
    </location>
</feature>
<name>A0ABD1MFW1_9FABA</name>
<evidence type="ECO:0000313" key="3">
    <source>
        <dbReference type="Proteomes" id="UP001603857"/>
    </source>
</evidence>
<dbReference type="PANTHER" id="PTHR35764:SF1">
    <property type="entry name" value="PROTEIN SHORTAGE IN CHIASMATA 1"/>
    <property type="match status" value="1"/>
</dbReference>
<feature type="region of interest" description="Disordered" evidence="1">
    <location>
        <begin position="1238"/>
        <end position="1261"/>
    </location>
</feature>
<feature type="compositionally biased region" description="Polar residues" evidence="1">
    <location>
        <begin position="1389"/>
        <end position="1402"/>
    </location>
</feature>
<evidence type="ECO:0000256" key="1">
    <source>
        <dbReference type="SAM" id="MobiDB-lite"/>
    </source>
</evidence>
<organism evidence="2 3">
    <name type="scientific">Flemingia macrophylla</name>
    <dbReference type="NCBI Taxonomy" id="520843"/>
    <lineage>
        <taxon>Eukaryota</taxon>
        <taxon>Viridiplantae</taxon>
        <taxon>Streptophyta</taxon>
        <taxon>Embryophyta</taxon>
        <taxon>Tracheophyta</taxon>
        <taxon>Spermatophyta</taxon>
        <taxon>Magnoliopsida</taxon>
        <taxon>eudicotyledons</taxon>
        <taxon>Gunneridae</taxon>
        <taxon>Pentapetalae</taxon>
        <taxon>rosids</taxon>
        <taxon>fabids</taxon>
        <taxon>Fabales</taxon>
        <taxon>Fabaceae</taxon>
        <taxon>Papilionoideae</taxon>
        <taxon>50 kb inversion clade</taxon>
        <taxon>NPAAA clade</taxon>
        <taxon>indigoferoid/millettioid clade</taxon>
        <taxon>Phaseoleae</taxon>
        <taxon>Flemingia</taxon>
    </lineage>
</organism>
<proteinExistence type="predicted"/>
<dbReference type="PANTHER" id="PTHR35764">
    <property type="entry name" value="PROTEIN SHORTAGE IN CHIASMATA 1"/>
    <property type="match status" value="1"/>
</dbReference>
<protein>
    <recommendedName>
        <fullName evidence="4">Protein SHORTAGE IN CHIASMATA 1</fullName>
    </recommendedName>
</protein>
<feature type="compositionally biased region" description="Basic and acidic residues" evidence="1">
    <location>
        <begin position="1590"/>
        <end position="1599"/>
    </location>
</feature>
<dbReference type="EMBL" id="JBGMDY010000005">
    <property type="protein sequence ID" value="KAL2334671.1"/>
    <property type="molecule type" value="Genomic_DNA"/>
</dbReference>
<evidence type="ECO:0000313" key="2">
    <source>
        <dbReference type="EMBL" id="KAL2334671.1"/>
    </source>
</evidence>
<gene>
    <name evidence="2" type="ORF">Fmac_015884</name>
</gene>
<evidence type="ECO:0008006" key="4">
    <source>
        <dbReference type="Google" id="ProtNLM"/>
    </source>
</evidence>